<accession>A0A5J6QLV9</accession>
<evidence type="ECO:0000256" key="2">
    <source>
        <dbReference type="ARBA" id="ARBA00004533"/>
    </source>
</evidence>
<dbReference type="Gene3D" id="2.10.70.100">
    <property type="match status" value="1"/>
</dbReference>
<dbReference type="SUPFAM" id="SSF141868">
    <property type="entry name" value="EAL domain-like"/>
    <property type="match status" value="1"/>
</dbReference>
<dbReference type="NCBIfam" id="TIGR00229">
    <property type="entry name" value="sensory_box"/>
    <property type="match status" value="6"/>
</dbReference>
<organism evidence="10 11">
    <name type="scientific">Metapseudomonas lalkuanensis</name>
    <dbReference type="NCBI Taxonomy" id="2604832"/>
    <lineage>
        <taxon>Bacteria</taxon>
        <taxon>Pseudomonadati</taxon>
        <taxon>Pseudomonadota</taxon>
        <taxon>Gammaproteobacteria</taxon>
        <taxon>Pseudomonadales</taxon>
        <taxon>Pseudomonadaceae</taxon>
        <taxon>Metapseudomonas</taxon>
    </lineage>
</organism>
<feature type="domain" description="PAC" evidence="7">
    <location>
        <begin position="609"/>
        <end position="659"/>
    </location>
</feature>
<comment type="cofactor">
    <cofactor evidence="1">
        <name>Mg(2+)</name>
        <dbReference type="ChEBI" id="CHEBI:18420"/>
    </cofactor>
</comment>
<feature type="domain" description="PAS" evidence="6">
    <location>
        <begin position="281"/>
        <end position="330"/>
    </location>
</feature>
<sequence length="1228" mass="139242">MRKASDPNPPLPHIPALDPVAFEQSWQDAASLLAALNGARLGAWSWDIDSGQVNWSRGAQALFGLDPHRPLQHPVDYIQLIPEEDRVEVLRLFREVLDGRQSERAMRHRIRWPDGTLHWLEISGSLQPTTDGRRRMIGVIRDVTQQQQRAQELVNSRQRYSSLFHLSPDVVLLVRLTDSLIVEANQHFEHVLGWPVSETIGRTTLELDIWVDLEQREWLLRNARNSGAPISQEVKLRTRNGGILDGVLSSQYIELEDQPFVISTFLDTTERKRAENALRSSEEKFAKAFRSTPDAVVITDRASGCFMEVNAGFECQFGWSQDETIGHSSLELGIWEDPAQRQRMLDTLQRQGQLNELEVNLRHRDGSRAICLLYGEEIELDGRTCLVLTARDVTRQRAQEQALKDSQERLNLALESADLGTWDWHIATGILYGSARASALHGLAREPFEGEFREFFVCVPEEDRQTMRRAYQELLEGRSNDYQVTYRTRFNNGAVHYLESTAKLYRDDLGHPVRMTGILMDISERVRREQRLAASEEKFVTLFQASPDPICVSRIRDGVFVEINPSFSEVFGWRPDEIVGKSAPQLRFWAEPEQRSRLFGELLRDQGLDNVEARFHTRDGRLLTCVVSSRFIRVERQLCITTTFRDITARQQAEAALKASQEKFAKAFHSSPDAITITERDTGRYIEINEGFSRLTGYRADEVLGRTASEMNIWAKPGERDHLLEQLRRNGRVHHLEMLGQHRDGSHKVVEVSVEQIDLDGTACLLLTARDISALKDAQAQIQHLAYHDPLTNLPNRALLTDRLTQQIALLQRHKMRGALLFLDLDHFKHINDSLGHPLGDAVLKMVTARLEASVRLEDTVARLGGDEFVVLLTGLEGKRSEVTHQVREIADKLRKLLAEPMLLDGHRLQVTPSIGIALIPDHGASPADLLKRADIALYRAKDSGRNAIQIFRSTMQEAASERLRLENDLRMALARGEFELHFQPQVDARNNRIVGAEALLRWQHPTLGPQSPGHFIQVLEESGLILDVGAWVLDEACNACEQLLAEGLVNARDFGLCVNISPRQFRQSDFVERVERALQRSQLPAQLLKLEVTEGIVIQNIEDTIGKMRRLKKLGASFAMDDFGTGYSSLTYLKRLPVDALKIDQSFVRDATQDPNDAEIIRAIVAMARSLGLEMIAEGVERREQLDFLEQQGCHLYQGYLYSKPVPLAEFRALLAQSQQRPPEGGP</sequence>
<dbReference type="Gene3D" id="3.30.70.270">
    <property type="match status" value="1"/>
</dbReference>
<dbReference type="InterPro" id="IPR000700">
    <property type="entry name" value="PAS-assoc_C"/>
</dbReference>
<dbReference type="PANTHER" id="PTHR44757">
    <property type="entry name" value="DIGUANYLATE CYCLASE DGCP"/>
    <property type="match status" value="1"/>
</dbReference>
<dbReference type="PANTHER" id="PTHR44757:SF2">
    <property type="entry name" value="BIOFILM ARCHITECTURE MAINTENANCE PROTEIN MBAA"/>
    <property type="match status" value="1"/>
</dbReference>
<evidence type="ECO:0000259" key="8">
    <source>
        <dbReference type="PROSITE" id="PS50883"/>
    </source>
</evidence>
<dbReference type="PROSITE" id="PS50112">
    <property type="entry name" value="PAS"/>
    <property type="match status" value="6"/>
</dbReference>
<dbReference type="InterPro" id="IPR035965">
    <property type="entry name" value="PAS-like_dom_sf"/>
</dbReference>
<name>A0A5J6QLV9_9GAMM</name>
<evidence type="ECO:0000313" key="10">
    <source>
        <dbReference type="EMBL" id="QEY62251.1"/>
    </source>
</evidence>
<dbReference type="Pfam" id="PF13426">
    <property type="entry name" value="PAS_9"/>
    <property type="match status" value="1"/>
</dbReference>
<keyword evidence="11" id="KW-1185">Reference proteome</keyword>
<protein>
    <recommendedName>
        <fullName evidence="3">cyclic-guanylate-specific phosphodiesterase</fullName>
        <ecNumber evidence="3">3.1.4.52</ecNumber>
    </recommendedName>
</protein>
<evidence type="ECO:0000313" key="11">
    <source>
        <dbReference type="Proteomes" id="UP000327179"/>
    </source>
</evidence>
<dbReference type="PROSITE" id="PS50887">
    <property type="entry name" value="GGDEF"/>
    <property type="match status" value="1"/>
</dbReference>
<evidence type="ECO:0000259" key="7">
    <source>
        <dbReference type="PROSITE" id="PS50113"/>
    </source>
</evidence>
<dbReference type="EC" id="3.1.4.52" evidence="3"/>
<dbReference type="SMART" id="SM00267">
    <property type="entry name" value="GGDEF"/>
    <property type="match status" value="1"/>
</dbReference>
<evidence type="ECO:0000256" key="1">
    <source>
        <dbReference type="ARBA" id="ARBA00001946"/>
    </source>
</evidence>
<comment type="subcellular location">
    <subcellularLocation>
        <location evidence="2">Cell inner membrane</location>
    </subcellularLocation>
</comment>
<feature type="domain" description="PAS" evidence="6">
    <location>
        <begin position="535"/>
        <end position="598"/>
    </location>
</feature>
<dbReference type="Pfam" id="PF00990">
    <property type="entry name" value="GGDEF"/>
    <property type="match status" value="1"/>
</dbReference>
<dbReference type="AlphaFoldDB" id="A0A5J6QLV9"/>
<dbReference type="PROSITE" id="PS50883">
    <property type="entry name" value="EAL"/>
    <property type="match status" value="1"/>
</dbReference>
<feature type="domain" description="EAL" evidence="8">
    <location>
        <begin position="963"/>
        <end position="1220"/>
    </location>
</feature>
<dbReference type="RefSeq" id="WP_151132814.1">
    <property type="nucleotide sequence ID" value="NZ_CP043311.1"/>
</dbReference>
<evidence type="ECO:0000256" key="4">
    <source>
        <dbReference type="ARBA" id="ARBA00022636"/>
    </source>
</evidence>
<dbReference type="GO" id="GO:0071111">
    <property type="term" value="F:cyclic-guanylate-specific phosphodiesterase activity"/>
    <property type="evidence" value="ECO:0007669"/>
    <property type="project" value="UniProtKB-EC"/>
</dbReference>
<feature type="domain" description="PAS" evidence="6">
    <location>
        <begin position="28"/>
        <end position="100"/>
    </location>
</feature>
<feature type="domain" description="PAS" evidence="6">
    <location>
        <begin position="406"/>
        <end position="478"/>
    </location>
</feature>
<keyword evidence="4" id="KW-0973">c-di-GMP</keyword>
<evidence type="ECO:0000256" key="5">
    <source>
        <dbReference type="ARBA" id="ARBA00051114"/>
    </source>
</evidence>
<dbReference type="InterPro" id="IPR001633">
    <property type="entry name" value="EAL_dom"/>
</dbReference>
<dbReference type="InterPro" id="IPR000160">
    <property type="entry name" value="GGDEF_dom"/>
</dbReference>
<gene>
    <name evidence="10" type="ORF">FXN65_09285</name>
</gene>
<evidence type="ECO:0000256" key="3">
    <source>
        <dbReference type="ARBA" id="ARBA00012282"/>
    </source>
</evidence>
<feature type="domain" description="GGDEF" evidence="9">
    <location>
        <begin position="816"/>
        <end position="954"/>
    </location>
</feature>
<feature type="domain" description="PAC" evidence="7">
    <location>
        <begin position="104"/>
        <end position="155"/>
    </location>
</feature>
<dbReference type="CDD" id="cd01949">
    <property type="entry name" value="GGDEF"/>
    <property type="match status" value="1"/>
</dbReference>
<dbReference type="Proteomes" id="UP000327179">
    <property type="component" value="Chromosome"/>
</dbReference>
<dbReference type="Pfam" id="PF00563">
    <property type="entry name" value="EAL"/>
    <property type="match status" value="1"/>
</dbReference>
<dbReference type="SMART" id="SM00091">
    <property type="entry name" value="PAS"/>
    <property type="match status" value="6"/>
</dbReference>
<dbReference type="FunFam" id="3.30.70.270:FF:000001">
    <property type="entry name" value="Diguanylate cyclase domain protein"/>
    <property type="match status" value="1"/>
</dbReference>
<dbReference type="EMBL" id="CP043311">
    <property type="protein sequence ID" value="QEY62251.1"/>
    <property type="molecule type" value="Genomic_DNA"/>
</dbReference>
<feature type="domain" description="PAS" evidence="6">
    <location>
        <begin position="156"/>
        <end position="205"/>
    </location>
</feature>
<feature type="domain" description="PAS" evidence="6">
    <location>
        <begin position="660"/>
        <end position="729"/>
    </location>
</feature>
<evidence type="ECO:0000259" key="6">
    <source>
        <dbReference type="PROSITE" id="PS50112"/>
    </source>
</evidence>
<dbReference type="InterPro" id="IPR001610">
    <property type="entry name" value="PAC"/>
</dbReference>
<dbReference type="CDD" id="cd01948">
    <property type="entry name" value="EAL"/>
    <property type="match status" value="1"/>
</dbReference>
<dbReference type="SMART" id="SM00052">
    <property type="entry name" value="EAL"/>
    <property type="match status" value="1"/>
</dbReference>
<dbReference type="CDD" id="cd00130">
    <property type="entry name" value="PAS"/>
    <property type="match status" value="5"/>
</dbReference>
<dbReference type="GO" id="GO:0071732">
    <property type="term" value="P:cellular response to nitric oxide"/>
    <property type="evidence" value="ECO:0007669"/>
    <property type="project" value="UniProtKB-ARBA"/>
</dbReference>
<dbReference type="Pfam" id="PF08447">
    <property type="entry name" value="PAS_3"/>
    <property type="match status" value="2"/>
</dbReference>
<dbReference type="GO" id="GO:0005886">
    <property type="term" value="C:plasma membrane"/>
    <property type="evidence" value="ECO:0007669"/>
    <property type="project" value="UniProtKB-SubCell"/>
</dbReference>
<dbReference type="KEGG" id="plal:FXN65_09285"/>
<dbReference type="SMART" id="SM00086">
    <property type="entry name" value="PAC"/>
    <property type="match status" value="6"/>
</dbReference>
<dbReference type="InterPro" id="IPR052155">
    <property type="entry name" value="Biofilm_reg_signaling"/>
</dbReference>
<dbReference type="InterPro" id="IPR013767">
    <property type="entry name" value="PAS_fold"/>
</dbReference>
<dbReference type="InterPro" id="IPR029787">
    <property type="entry name" value="Nucleotide_cyclase"/>
</dbReference>
<dbReference type="Gene3D" id="3.30.450.20">
    <property type="entry name" value="PAS domain"/>
    <property type="match status" value="6"/>
</dbReference>
<reference evidence="10 11" key="1">
    <citation type="submission" date="2019-08" db="EMBL/GenBank/DDBJ databases">
        <title>Whole-genome Sequencing of e-waste polymer degrading bacterium Pseudomonas sp. strain PE08.</title>
        <authorList>
            <person name="Kirdat K."/>
            <person name="Debbarma P."/>
            <person name="Narawade N."/>
            <person name="Suyal D."/>
            <person name="Thorat V."/>
            <person name="Shouche Y."/>
            <person name="Goel R."/>
            <person name="Yadav A."/>
        </authorList>
    </citation>
    <scope>NUCLEOTIDE SEQUENCE [LARGE SCALE GENOMIC DNA]</scope>
    <source>
        <strain evidence="10 11">PE08</strain>
    </source>
</reference>
<evidence type="ECO:0000259" key="9">
    <source>
        <dbReference type="PROSITE" id="PS50887"/>
    </source>
</evidence>
<feature type="domain" description="PAC" evidence="7">
    <location>
        <begin position="480"/>
        <end position="534"/>
    </location>
</feature>
<dbReference type="GO" id="GO:0006355">
    <property type="term" value="P:regulation of DNA-templated transcription"/>
    <property type="evidence" value="ECO:0007669"/>
    <property type="project" value="InterPro"/>
</dbReference>
<dbReference type="NCBIfam" id="TIGR00254">
    <property type="entry name" value="GGDEF"/>
    <property type="match status" value="1"/>
</dbReference>
<dbReference type="InterPro" id="IPR000014">
    <property type="entry name" value="PAS"/>
</dbReference>
<proteinExistence type="predicted"/>
<dbReference type="InterPro" id="IPR043128">
    <property type="entry name" value="Rev_trsase/Diguanyl_cyclase"/>
</dbReference>
<dbReference type="Pfam" id="PF00989">
    <property type="entry name" value="PAS"/>
    <property type="match status" value="3"/>
</dbReference>
<dbReference type="Gene3D" id="3.20.20.450">
    <property type="entry name" value="EAL domain"/>
    <property type="match status" value="1"/>
</dbReference>
<comment type="catalytic activity">
    <reaction evidence="5">
        <text>3',3'-c-di-GMP + H2O = 5'-phosphoguanylyl(3'-&gt;5')guanosine + H(+)</text>
        <dbReference type="Rhea" id="RHEA:24902"/>
        <dbReference type="ChEBI" id="CHEBI:15377"/>
        <dbReference type="ChEBI" id="CHEBI:15378"/>
        <dbReference type="ChEBI" id="CHEBI:58754"/>
        <dbReference type="ChEBI" id="CHEBI:58805"/>
        <dbReference type="EC" id="3.1.4.52"/>
    </reaction>
    <physiologicalReaction direction="left-to-right" evidence="5">
        <dbReference type="Rhea" id="RHEA:24903"/>
    </physiologicalReaction>
</comment>
<dbReference type="SUPFAM" id="SSF55785">
    <property type="entry name" value="PYP-like sensor domain (PAS domain)"/>
    <property type="match status" value="6"/>
</dbReference>
<dbReference type="SUPFAM" id="SSF55073">
    <property type="entry name" value="Nucleotide cyclase"/>
    <property type="match status" value="1"/>
</dbReference>
<dbReference type="FunFam" id="3.20.20.450:FF:000001">
    <property type="entry name" value="Cyclic di-GMP phosphodiesterase yahA"/>
    <property type="match status" value="1"/>
</dbReference>
<dbReference type="InterPro" id="IPR013655">
    <property type="entry name" value="PAS_fold_3"/>
</dbReference>
<dbReference type="InterPro" id="IPR035919">
    <property type="entry name" value="EAL_sf"/>
</dbReference>
<dbReference type="PROSITE" id="PS50113">
    <property type="entry name" value="PAC"/>
    <property type="match status" value="3"/>
</dbReference>